<evidence type="ECO:0000256" key="1">
    <source>
        <dbReference type="ARBA" id="ARBA00000142"/>
    </source>
</evidence>
<evidence type="ECO:0000256" key="6">
    <source>
        <dbReference type="ARBA" id="ARBA00022694"/>
    </source>
</evidence>
<proteinExistence type="predicted"/>
<name>A0A7S1BKL0_9STRA</name>
<evidence type="ECO:0000256" key="2">
    <source>
        <dbReference type="ARBA" id="ARBA00011977"/>
    </source>
</evidence>
<organism evidence="8">
    <name type="scientific">Corethron hystrix</name>
    <dbReference type="NCBI Taxonomy" id="216773"/>
    <lineage>
        <taxon>Eukaryota</taxon>
        <taxon>Sar</taxon>
        <taxon>Stramenopiles</taxon>
        <taxon>Ochrophyta</taxon>
        <taxon>Bacillariophyta</taxon>
        <taxon>Coscinodiscophyceae</taxon>
        <taxon>Corethrophycidae</taxon>
        <taxon>Corethrales</taxon>
        <taxon>Corethraceae</taxon>
        <taxon>Corethron</taxon>
    </lineage>
</organism>
<comment type="catalytic activity">
    <reaction evidence="1">
        <text>guanosine(46) in tRNA + S-adenosyl-L-methionine = N(7)-methylguanosine(46) in tRNA + S-adenosyl-L-homocysteine</text>
        <dbReference type="Rhea" id="RHEA:42708"/>
        <dbReference type="Rhea" id="RHEA-COMP:10188"/>
        <dbReference type="Rhea" id="RHEA-COMP:10189"/>
        <dbReference type="ChEBI" id="CHEBI:57856"/>
        <dbReference type="ChEBI" id="CHEBI:59789"/>
        <dbReference type="ChEBI" id="CHEBI:74269"/>
        <dbReference type="ChEBI" id="CHEBI:74480"/>
        <dbReference type="EC" id="2.1.1.33"/>
    </reaction>
</comment>
<dbReference type="CDD" id="cd02440">
    <property type="entry name" value="AdoMet_MTases"/>
    <property type="match status" value="1"/>
</dbReference>
<evidence type="ECO:0000256" key="3">
    <source>
        <dbReference type="ARBA" id="ARBA00022603"/>
    </source>
</evidence>
<sequence>MYTLSDTSHPPPDPSLLRSTVQRHLSHLPTYLNSRPVAAHTAEAYTRLVDRLNSISPHWKEGGVVLDSGCGTGRSSHILGKMYPDKIVVGVDRSENRLQRSKQYRDGQNVDNEFGEEAWIGGSDHFNFPPRPPSSNVFLVRADLADLYRLASADDVRLHAHYMLYPNPYPKPRRYKHRWHCHPSFPLLLSLGGTKIVVRSNWKGYLQQFSTCVEFAAEEWKGEGNRASPYLHSAKGGPRRILTDDKFEAMTNFEKKFVDSGEPIYELELKWN</sequence>
<dbReference type="AlphaFoldDB" id="A0A7S1BKL0"/>
<keyword evidence="3" id="KW-0489">Methyltransferase</keyword>
<accession>A0A7S1BKL0</accession>
<dbReference type="PROSITE" id="PS51625">
    <property type="entry name" value="SAM_MT_TRMB"/>
    <property type="match status" value="1"/>
</dbReference>
<gene>
    <name evidence="8" type="ORF">CHYS00102_LOCUS15877</name>
</gene>
<dbReference type="InterPro" id="IPR025714">
    <property type="entry name" value="Methyltranfer_dom"/>
</dbReference>
<feature type="domain" description="Methyltransferase" evidence="7">
    <location>
        <begin position="60"/>
        <end position="112"/>
    </location>
</feature>
<evidence type="ECO:0000313" key="8">
    <source>
        <dbReference type="EMBL" id="CAD8888677.1"/>
    </source>
</evidence>
<dbReference type="Gene3D" id="3.40.50.150">
    <property type="entry name" value="Vaccinia Virus protein VP39"/>
    <property type="match status" value="1"/>
</dbReference>
<evidence type="ECO:0000256" key="4">
    <source>
        <dbReference type="ARBA" id="ARBA00022679"/>
    </source>
</evidence>
<dbReference type="SUPFAM" id="SSF53335">
    <property type="entry name" value="S-adenosyl-L-methionine-dependent methyltransferases"/>
    <property type="match status" value="1"/>
</dbReference>
<evidence type="ECO:0000256" key="5">
    <source>
        <dbReference type="ARBA" id="ARBA00022691"/>
    </source>
</evidence>
<evidence type="ECO:0000259" key="7">
    <source>
        <dbReference type="Pfam" id="PF13847"/>
    </source>
</evidence>
<reference evidence="8" key="1">
    <citation type="submission" date="2021-01" db="EMBL/GenBank/DDBJ databases">
        <authorList>
            <person name="Corre E."/>
            <person name="Pelletier E."/>
            <person name="Niang G."/>
            <person name="Scheremetjew M."/>
            <person name="Finn R."/>
            <person name="Kale V."/>
            <person name="Holt S."/>
            <person name="Cochrane G."/>
            <person name="Meng A."/>
            <person name="Brown T."/>
            <person name="Cohen L."/>
        </authorList>
    </citation>
    <scope>NUCLEOTIDE SEQUENCE</scope>
    <source>
        <strain evidence="8">308</strain>
    </source>
</reference>
<keyword evidence="5" id="KW-0949">S-adenosyl-L-methionine</keyword>
<dbReference type="EC" id="2.1.1.33" evidence="2"/>
<dbReference type="InterPro" id="IPR003358">
    <property type="entry name" value="tRNA_(Gua-N-7)_MeTrfase_Trmb"/>
</dbReference>
<dbReference type="InterPro" id="IPR029063">
    <property type="entry name" value="SAM-dependent_MTases_sf"/>
</dbReference>
<keyword evidence="6" id="KW-0819">tRNA processing</keyword>
<protein>
    <recommendedName>
        <fullName evidence="2">tRNA (guanine(46)-N(7))-methyltransferase</fullName>
        <ecNumber evidence="2">2.1.1.33</ecNumber>
    </recommendedName>
</protein>
<dbReference type="GO" id="GO:0008176">
    <property type="term" value="F:tRNA (guanine(46)-N7)-methyltransferase activity"/>
    <property type="evidence" value="ECO:0007669"/>
    <property type="project" value="UniProtKB-EC"/>
</dbReference>
<dbReference type="EMBL" id="HBFR01022078">
    <property type="protein sequence ID" value="CAD8888677.1"/>
    <property type="molecule type" value="Transcribed_RNA"/>
</dbReference>
<dbReference type="Pfam" id="PF13847">
    <property type="entry name" value="Methyltransf_31"/>
    <property type="match status" value="1"/>
</dbReference>
<keyword evidence="4" id="KW-0808">Transferase</keyword>